<evidence type="ECO:0000313" key="1">
    <source>
        <dbReference type="EMBL" id="KAF5913824.1"/>
    </source>
</evidence>
<dbReference type="AlphaFoldDB" id="A0A7J7EDZ0"/>
<organism evidence="1 2">
    <name type="scientific">Diceros bicornis minor</name>
    <name type="common">South-central black rhinoceros</name>
    <dbReference type="NCBI Taxonomy" id="77932"/>
    <lineage>
        <taxon>Eukaryota</taxon>
        <taxon>Metazoa</taxon>
        <taxon>Chordata</taxon>
        <taxon>Craniata</taxon>
        <taxon>Vertebrata</taxon>
        <taxon>Euteleostomi</taxon>
        <taxon>Mammalia</taxon>
        <taxon>Eutheria</taxon>
        <taxon>Laurasiatheria</taxon>
        <taxon>Perissodactyla</taxon>
        <taxon>Rhinocerotidae</taxon>
        <taxon>Diceros</taxon>
    </lineage>
</organism>
<sequence>MPSTHKPSLGGGPCPAPPPRPVLCWAAASCVPWRRPVELQTRPPCGGLLLDPSAALGGSALRVRRGGQAPGPTSCTQLPLFLSVPREEREFGGFLRGASKPRGERQGQQSATKFPSALAGAAAPYLLSRAFSQGLLHIALGIQGRALPGPLPC</sequence>
<protein>
    <submittedName>
        <fullName evidence="1">Uncharacterized protein</fullName>
    </submittedName>
</protein>
<reference evidence="1 2" key="1">
    <citation type="journal article" date="2020" name="Mol. Biol. Evol.">
        <title>Interspecific Gene Flow and the Evolution of Specialization in Black and White Rhinoceros.</title>
        <authorList>
            <person name="Moodley Y."/>
            <person name="Westbury M.V."/>
            <person name="Russo I.M."/>
            <person name="Gopalakrishnan S."/>
            <person name="Rakotoarivelo A."/>
            <person name="Olsen R.A."/>
            <person name="Prost S."/>
            <person name="Tunstall T."/>
            <person name="Ryder O.A."/>
            <person name="Dalen L."/>
            <person name="Bruford M.W."/>
        </authorList>
    </citation>
    <scope>NUCLEOTIDE SEQUENCE [LARGE SCALE GENOMIC DNA]</scope>
    <source>
        <strain evidence="1">SBR-YM</strain>
        <tissue evidence="1">Skin</tissue>
    </source>
</reference>
<evidence type="ECO:0000313" key="2">
    <source>
        <dbReference type="Proteomes" id="UP000551758"/>
    </source>
</evidence>
<accession>A0A7J7EDZ0</accession>
<keyword evidence="2" id="KW-1185">Reference proteome</keyword>
<name>A0A7J7EDZ0_DICBM</name>
<proteinExistence type="predicted"/>
<dbReference type="EMBL" id="JACDTQ010003538">
    <property type="protein sequence ID" value="KAF5913824.1"/>
    <property type="molecule type" value="Genomic_DNA"/>
</dbReference>
<dbReference type="Proteomes" id="UP000551758">
    <property type="component" value="Unassembled WGS sequence"/>
</dbReference>
<comment type="caution">
    <text evidence="1">The sequence shown here is derived from an EMBL/GenBank/DDBJ whole genome shotgun (WGS) entry which is preliminary data.</text>
</comment>
<gene>
    <name evidence="1" type="ORF">HPG69_018708</name>
</gene>